<feature type="transmembrane region" description="Helical" evidence="1">
    <location>
        <begin position="141"/>
        <end position="157"/>
    </location>
</feature>
<feature type="transmembrane region" description="Helical" evidence="1">
    <location>
        <begin position="20"/>
        <end position="39"/>
    </location>
</feature>
<feature type="transmembrane region" description="Helical" evidence="1">
    <location>
        <begin position="255"/>
        <end position="272"/>
    </location>
</feature>
<sequence>MESDSLRRASPRFSTIAGSGLLWLGPLLLAGGVVHYRMWEQLPSMRALEGLGIAAVALACAWLARCLFGVSLAGALAAFWGLGLVLFAGPLPTLATLILAGAALALGSAIGSREAAGLQLALGLVVIAGAVGWLLPLPLHWGLLYLGLALAAIFFRRRTIMRSLRRLGGAWLRATREAPASAAFAVLVLGLASTGAWLPTLQFDDLAYHLRLPWQLQLEGRYLLDPSTQVWALAPWASDVVHAMAQLIGRAEARGPVNAMWLAIAAGGLWRLGRALNAPARVRWLAIALFCSFPLTATLMGSMHTELPTTALLAWLLALVVERRTLDWPGWLAVVLLAAGLAALKLTAAVLAALLLLIALVRFPWPPARRIAALALLFALVAGSSYTYALVIAGNPFLPLFNGWFHSPYFKPENMLDARWATGFGPTLLWDMTFRTHDFNESHAGSAGFAVLALAGAVALALVRPGARLAMGLSLALLFVPLLALQYLRYAFPGMVLVTVVAAIAAMRWQPRLGAAVVVLVCAANLAFQASAQWMMREGAVRLSVARLGADRPVFETYVPERVLMRQLRKAGAPSGTVVFLDDANPYFAEAGSRGRTTVWYDPDLRRAARLADEVPDGSAWVALLRDEGASDVIVRRNSTRAVRLRALEQAGARRFSAVGPAEWWRMPEAEEAGR</sequence>
<feature type="transmembrane region" description="Helical" evidence="1">
    <location>
        <begin position="513"/>
        <end position="532"/>
    </location>
</feature>
<dbReference type="RefSeq" id="WP_337333982.1">
    <property type="nucleotide sequence ID" value="NZ_JBBDHC010000001.1"/>
</dbReference>
<dbReference type="Proteomes" id="UP001364472">
    <property type="component" value="Unassembled WGS sequence"/>
</dbReference>
<name>A0AAW9R2S6_9GAMM</name>
<feature type="transmembrane region" description="Helical" evidence="1">
    <location>
        <begin position="51"/>
        <end position="73"/>
    </location>
</feature>
<organism evidence="2 3">
    <name type="scientific">Denitratimonas tolerans</name>
    <dbReference type="NCBI Taxonomy" id="1338420"/>
    <lineage>
        <taxon>Bacteria</taxon>
        <taxon>Pseudomonadati</taxon>
        <taxon>Pseudomonadota</taxon>
        <taxon>Gammaproteobacteria</taxon>
        <taxon>Lysobacterales</taxon>
        <taxon>Lysobacteraceae</taxon>
        <taxon>Denitratimonas</taxon>
    </lineage>
</organism>
<feature type="transmembrane region" description="Helical" evidence="1">
    <location>
        <begin position="373"/>
        <end position="398"/>
    </location>
</feature>
<dbReference type="EMBL" id="JBBDHC010000001">
    <property type="protein sequence ID" value="MEJ1248274.1"/>
    <property type="molecule type" value="Genomic_DNA"/>
</dbReference>
<evidence type="ECO:0000256" key="1">
    <source>
        <dbReference type="SAM" id="Phobius"/>
    </source>
</evidence>
<feature type="transmembrane region" description="Helical" evidence="1">
    <location>
        <begin position="446"/>
        <end position="463"/>
    </location>
</feature>
<protein>
    <recommendedName>
        <fullName evidence="4">Glycosyltransferase RgtA/B/C/D-like domain-containing protein</fullName>
    </recommendedName>
</protein>
<dbReference type="AlphaFoldDB" id="A0AAW9R2S6"/>
<keyword evidence="1" id="KW-0812">Transmembrane</keyword>
<accession>A0AAW9R2S6</accession>
<feature type="transmembrane region" description="Helical" evidence="1">
    <location>
        <begin position="284"/>
        <end position="303"/>
    </location>
</feature>
<feature type="transmembrane region" description="Helical" evidence="1">
    <location>
        <begin position="118"/>
        <end position="135"/>
    </location>
</feature>
<feature type="transmembrane region" description="Helical" evidence="1">
    <location>
        <begin position="469"/>
        <end position="485"/>
    </location>
</feature>
<evidence type="ECO:0008006" key="4">
    <source>
        <dbReference type="Google" id="ProtNLM"/>
    </source>
</evidence>
<feature type="transmembrane region" description="Helical" evidence="1">
    <location>
        <begin position="490"/>
        <end position="507"/>
    </location>
</feature>
<evidence type="ECO:0000313" key="3">
    <source>
        <dbReference type="Proteomes" id="UP001364472"/>
    </source>
</evidence>
<feature type="transmembrane region" description="Helical" evidence="1">
    <location>
        <begin position="331"/>
        <end position="361"/>
    </location>
</feature>
<gene>
    <name evidence="2" type="ORF">WB794_01070</name>
</gene>
<reference evidence="2 3" key="1">
    <citation type="journal article" date="2016" name="Antonie Van Leeuwenhoek">
        <title>Denitratimonas tolerans gen. nov., sp. nov., a denitrifying bacterium isolated from a bioreactor for tannery wastewater treatment.</title>
        <authorList>
            <person name="Han S.I."/>
            <person name="Kim J.O."/>
            <person name="Lee Y.R."/>
            <person name="Ekpeghere K.I."/>
            <person name="Koh S.C."/>
            <person name="Whang K.S."/>
        </authorList>
    </citation>
    <scope>NUCLEOTIDE SEQUENCE [LARGE SCALE GENOMIC DNA]</scope>
    <source>
        <strain evidence="2 3">KACC 17565</strain>
    </source>
</reference>
<proteinExistence type="predicted"/>
<keyword evidence="3" id="KW-1185">Reference proteome</keyword>
<feature type="transmembrane region" description="Helical" evidence="1">
    <location>
        <begin position="178"/>
        <end position="198"/>
    </location>
</feature>
<keyword evidence="1" id="KW-0472">Membrane</keyword>
<comment type="caution">
    <text evidence="2">The sequence shown here is derived from an EMBL/GenBank/DDBJ whole genome shotgun (WGS) entry which is preliminary data.</text>
</comment>
<feature type="transmembrane region" description="Helical" evidence="1">
    <location>
        <begin position="79"/>
        <end position="106"/>
    </location>
</feature>
<keyword evidence="1" id="KW-1133">Transmembrane helix</keyword>
<evidence type="ECO:0000313" key="2">
    <source>
        <dbReference type="EMBL" id="MEJ1248274.1"/>
    </source>
</evidence>